<proteinExistence type="predicted"/>
<dbReference type="EMBL" id="JBHUFC010000001">
    <property type="protein sequence ID" value="MFD1786333.1"/>
    <property type="molecule type" value="Genomic_DNA"/>
</dbReference>
<evidence type="ECO:0000313" key="3">
    <source>
        <dbReference type="Proteomes" id="UP001597283"/>
    </source>
</evidence>
<comment type="caution">
    <text evidence="2">The sequence shown here is derived from an EMBL/GenBank/DDBJ whole genome shotgun (WGS) entry which is preliminary data.</text>
</comment>
<accession>A0ABW4N859</accession>
<feature type="domain" description="DUF6250" evidence="1">
    <location>
        <begin position="60"/>
        <end position="225"/>
    </location>
</feature>
<dbReference type="Gene3D" id="2.60.120.200">
    <property type="match status" value="1"/>
</dbReference>
<gene>
    <name evidence="2" type="ORF">ACFSC3_01990</name>
</gene>
<dbReference type="RefSeq" id="WP_380938209.1">
    <property type="nucleotide sequence ID" value="NZ_JBHUFC010000001.1"/>
</dbReference>
<organism evidence="2 3">
    <name type="scientific">Sphingomonas floccifaciens</name>
    <dbReference type="NCBI Taxonomy" id="1844115"/>
    <lineage>
        <taxon>Bacteria</taxon>
        <taxon>Pseudomonadati</taxon>
        <taxon>Pseudomonadota</taxon>
        <taxon>Alphaproteobacteria</taxon>
        <taxon>Sphingomonadales</taxon>
        <taxon>Sphingomonadaceae</taxon>
        <taxon>Sphingomonas</taxon>
    </lineage>
</organism>
<dbReference type="Pfam" id="PF19763">
    <property type="entry name" value="DUF6250"/>
    <property type="match status" value="1"/>
</dbReference>
<protein>
    <submittedName>
        <fullName evidence="2">DUF6250 domain-containing protein</fullName>
    </submittedName>
</protein>
<dbReference type="PROSITE" id="PS51257">
    <property type="entry name" value="PROKAR_LIPOPROTEIN"/>
    <property type="match status" value="1"/>
</dbReference>
<dbReference type="Proteomes" id="UP001597283">
    <property type="component" value="Unassembled WGS sequence"/>
</dbReference>
<dbReference type="InterPro" id="IPR046217">
    <property type="entry name" value="DUF6250"/>
</dbReference>
<keyword evidence="3" id="KW-1185">Reference proteome</keyword>
<sequence>MIDRRGAIGGGLALLGGCTLPRGRERLLYRDDFARGLDQWVLEAEKPGRISATGGALDVAVPAGVTLWFRERLEAPIAIDYIVTPVAAGGEWDQVSDVNAFWMATDPRAPGGDVLARTRSGAFADYDELRTYYVGIGGNRNTTTRFRRYVGERDNRPLLPQHDRSGAADMLVPNRPTRIRLIADGRHIAVLRDGAAPFVLDDPAPYTRGHFGLRTTWSHLRVSDFRIWRL</sequence>
<evidence type="ECO:0000259" key="1">
    <source>
        <dbReference type="Pfam" id="PF19763"/>
    </source>
</evidence>
<evidence type="ECO:0000313" key="2">
    <source>
        <dbReference type="EMBL" id="MFD1786333.1"/>
    </source>
</evidence>
<name>A0ABW4N859_9SPHN</name>
<reference evidence="3" key="1">
    <citation type="journal article" date="2019" name="Int. J. Syst. Evol. Microbiol.">
        <title>The Global Catalogue of Microorganisms (GCM) 10K type strain sequencing project: providing services to taxonomists for standard genome sequencing and annotation.</title>
        <authorList>
            <consortium name="The Broad Institute Genomics Platform"/>
            <consortium name="The Broad Institute Genome Sequencing Center for Infectious Disease"/>
            <person name="Wu L."/>
            <person name="Ma J."/>
        </authorList>
    </citation>
    <scope>NUCLEOTIDE SEQUENCE [LARGE SCALE GENOMIC DNA]</scope>
    <source>
        <strain evidence="3">Q85</strain>
    </source>
</reference>